<keyword evidence="3" id="KW-1185">Reference proteome</keyword>
<dbReference type="EMBL" id="CBXV010000002">
    <property type="protein sequence ID" value="CDM64362.1"/>
    <property type="molecule type" value="Genomic_DNA"/>
</dbReference>
<keyword evidence="1" id="KW-0472">Membrane</keyword>
<dbReference type="AlphaFoldDB" id="A0A0B6WUI8"/>
<proteinExistence type="predicted"/>
<gene>
    <name evidence="2" type="ORF">PYK22_00355</name>
</gene>
<feature type="transmembrane region" description="Helical" evidence="1">
    <location>
        <begin position="100"/>
        <end position="118"/>
    </location>
</feature>
<reference evidence="2 3" key="2">
    <citation type="submission" date="2015-01" db="EMBL/GenBank/DDBJ databases">
        <title>Complete genome sequence of Pyrinomonas methylaliphatogenes type strain K22T.</title>
        <authorList>
            <person name="Lee K.C.Y."/>
            <person name="Power J.F."/>
            <person name="Dunfield P.F."/>
            <person name="Morgan X.C."/>
            <person name="Huttenhower C."/>
            <person name="Stott M.B."/>
        </authorList>
    </citation>
    <scope>NUCLEOTIDE SEQUENCE [LARGE SCALE GENOMIC DNA]</scope>
    <source>
        <strain evidence="2 3">K22</strain>
    </source>
</reference>
<feature type="transmembrane region" description="Helical" evidence="1">
    <location>
        <begin position="43"/>
        <end position="59"/>
    </location>
</feature>
<keyword evidence="1" id="KW-1133">Transmembrane helix</keyword>
<organism evidence="2 3">
    <name type="scientific">Pyrinomonas methylaliphatogenes</name>
    <dbReference type="NCBI Taxonomy" id="454194"/>
    <lineage>
        <taxon>Bacteria</taxon>
        <taxon>Pseudomonadati</taxon>
        <taxon>Acidobacteriota</taxon>
        <taxon>Blastocatellia</taxon>
        <taxon>Blastocatellales</taxon>
        <taxon>Pyrinomonadaceae</taxon>
        <taxon>Pyrinomonas</taxon>
    </lineage>
</organism>
<dbReference type="RefSeq" id="WP_041973800.1">
    <property type="nucleotide sequence ID" value="NZ_CBXV010000002.1"/>
</dbReference>
<dbReference type="OrthoDB" id="5068013at2"/>
<evidence type="ECO:0000313" key="3">
    <source>
        <dbReference type="Proteomes" id="UP000031518"/>
    </source>
</evidence>
<protein>
    <submittedName>
        <fullName evidence="2">Uncharacterized protein</fullName>
    </submittedName>
</protein>
<sequence>MASEVCNIGPREQRKRRLLGFVALAVGVAWAFIFIVYDVPRPWRVIIFLPIWIASLGFLQARERICIALAARGMRNMDAGEERVEDRRAIEELQRRAQWINRRALLTAALATLLALLFP</sequence>
<dbReference type="Proteomes" id="UP000031518">
    <property type="component" value="Unassembled WGS sequence"/>
</dbReference>
<evidence type="ECO:0000313" key="2">
    <source>
        <dbReference type="EMBL" id="CDM64362.1"/>
    </source>
</evidence>
<dbReference type="STRING" id="454194.PYK22_00355"/>
<accession>A0A0B6WUI8</accession>
<name>A0A0B6WUI8_9BACT</name>
<feature type="transmembrane region" description="Helical" evidence="1">
    <location>
        <begin position="18"/>
        <end position="37"/>
    </location>
</feature>
<reference evidence="2 3" key="1">
    <citation type="submission" date="2013-12" db="EMBL/GenBank/DDBJ databases">
        <authorList>
            <person name="Stott M."/>
        </authorList>
    </citation>
    <scope>NUCLEOTIDE SEQUENCE [LARGE SCALE GENOMIC DNA]</scope>
    <source>
        <strain evidence="2 3">K22</strain>
    </source>
</reference>
<keyword evidence="1" id="KW-0812">Transmembrane</keyword>
<evidence type="ECO:0000256" key="1">
    <source>
        <dbReference type="SAM" id="Phobius"/>
    </source>
</evidence>